<evidence type="ECO:0000256" key="3">
    <source>
        <dbReference type="ARBA" id="ARBA00023163"/>
    </source>
</evidence>
<dbReference type="InterPro" id="IPR036286">
    <property type="entry name" value="LexA/Signal_pep-like_sf"/>
</dbReference>
<sequence>MTIADNIKKLRKQYDLSQKELAEIAHVTDKAVSSWEKGNSEPRMGAIQRMADHFGILKSSIIEENGMDNLINIHNHQPLPPGTVATKSASMKVPIYGYISAGIPFEMISTDNYKEVPAPIAKDYPNAFLLQIEGDSMNKLFPSGTYALIDPCLEVNNGEIAAVNVNGYEATLKRFFKLSNGIALEPESYNPEHSVQFFDCRKGECEDIRVLGKLVWHMAPFNIRY</sequence>
<dbReference type="InterPro" id="IPR039418">
    <property type="entry name" value="LexA-like"/>
</dbReference>
<evidence type="ECO:0000256" key="1">
    <source>
        <dbReference type="ARBA" id="ARBA00023015"/>
    </source>
</evidence>
<dbReference type="SUPFAM" id="SSF47413">
    <property type="entry name" value="lambda repressor-like DNA-binding domains"/>
    <property type="match status" value="1"/>
</dbReference>
<keyword evidence="1" id="KW-0805">Transcription regulation</keyword>
<dbReference type="SUPFAM" id="SSF51306">
    <property type="entry name" value="LexA/Signal peptidase"/>
    <property type="match status" value="1"/>
</dbReference>
<dbReference type="Pfam" id="PF00717">
    <property type="entry name" value="Peptidase_S24"/>
    <property type="match status" value="1"/>
</dbReference>
<name>A0A9X7GWV8_BACCE</name>
<accession>A0A9X7GWV8</accession>
<dbReference type="Gene3D" id="1.10.260.40">
    <property type="entry name" value="lambda repressor-like DNA-binding domains"/>
    <property type="match status" value="1"/>
</dbReference>
<dbReference type="CDD" id="cd06529">
    <property type="entry name" value="S24_LexA-like"/>
    <property type="match status" value="1"/>
</dbReference>
<dbReference type="GO" id="GO:0003677">
    <property type="term" value="F:DNA binding"/>
    <property type="evidence" value="ECO:0007669"/>
    <property type="project" value="UniProtKB-KW"/>
</dbReference>
<dbReference type="InterPro" id="IPR015927">
    <property type="entry name" value="Peptidase_S24_S26A/B/C"/>
</dbReference>
<dbReference type="AlphaFoldDB" id="A0A9X7GWV8"/>
<dbReference type="SMART" id="SM00530">
    <property type="entry name" value="HTH_XRE"/>
    <property type="match status" value="1"/>
</dbReference>
<proteinExistence type="predicted"/>
<dbReference type="PROSITE" id="PS50943">
    <property type="entry name" value="HTH_CROC1"/>
    <property type="match status" value="1"/>
</dbReference>
<dbReference type="RefSeq" id="WP_098782500.1">
    <property type="nucleotide sequence ID" value="NZ_NULI01000042.1"/>
</dbReference>
<feature type="domain" description="HTH cro/C1-type" evidence="4">
    <location>
        <begin position="7"/>
        <end position="61"/>
    </location>
</feature>
<dbReference type="PANTHER" id="PTHR40661">
    <property type="match status" value="1"/>
</dbReference>
<comment type="caution">
    <text evidence="5">The sequence shown here is derived from an EMBL/GenBank/DDBJ whole genome shotgun (WGS) entry which is preliminary data.</text>
</comment>
<dbReference type="InterPro" id="IPR010982">
    <property type="entry name" value="Lambda_DNA-bd_dom_sf"/>
</dbReference>
<dbReference type="InterPro" id="IPR001387">
    <property type="entry name" value="Cro/C1-type_HTH"/>
</dbReference>
<keyword evidence="3" id="KW-0804">Transcription</keyword>
<dbReference type="Pfam" id="PF01381">
    <property type="entry name" value="HTH_3"/>
    <property type="match status" value="1"/>
</dbReference>
<protein>
    <submittedName>
        <fullName evidence="5">LexA repressor</fullName>
    </submittedName>
</protein>
<dbReference type="EMBL" id="NULI01000042">
    <property type="protein sequence ID" value="PGS80824.1"/>
    <property type="molecule type" value="Genomic_DNA"/>
</dbReference>
<organism evidence="5 6">
    <name type="scientific">Bacillus cereus</name>
    <dbReference type="NCBI Taxonomy" id="1396"/>
    <lineage>
        <taxon>Bacteria</taxon>
        <taxon>Bacillati</taxon>
        <taxon>Bacillota</taxon>
        <taxon>Bacilli</taxon>
        <taxon>Bacillales</taxon>
        <taxon>Bacillaceae</taxon>
        <taxon>Bacillus</taxon>
        <taxon>Bacillus cereus group</taxon>
    </lineage>
</organism>
<dbReference type="Gene3D" id="2.10.109.10">
    <property type="entry name" value="Umud Fragment, subunit A"/>
    <property type="match status" value="1"/>
</dbReference>
<dbReference type="Proteomes" id="UP000224203">
    <property type="component" value="Unassembled WGS sequence"/>
</dbReference>
<evidence type="ECO:0000313" key="6">
    <source>
        <dbReference type="Proteomes" id="UP000224203"/>
    </source>
</evidence>
<dbReference type="CDD" id="cd00093">
    <property type="entry name" value="HTH_XRE"/>
    <property type="match status" value="1"/>
</dbReference>
<gene>
    <name evidence="5" type="ORF">COC69_08605</name>
</gene>
<reference evidence="5 6" key="1">
    <citation type="submission" date="2017-09" db="EMBL/GenBank/DDBJ databases">
        <title>Large-scale bioinformatics analysis of Bacillus genomes uncovers conserved roles of natural products in bacterial physiology.</title>
        <authorList>
            <consortium name="Agbiome Team Llc"/>
            <person name="Bleich R.M."/>
            <person name="Grubbs K.J."/>
            <person name="Santa Maria K.C."/>
            <person name="Allen S.E."/>
            <person name="Farag S."/>
            <person name="Shank E.A."/>
            <person name="Bowers A."/>
        </authorList>
    </citation>
    <scope>NUCLEOTIDE SEQUENCE [LARGE SCALE GENOMIC DNA]</scope>
    <source>
        <strain evidence="5 6">AFS041711</strain>
    </source>
</reference>
<evidence type="ECO:0000259" key="4">
    <source>
        <dbReference type="PROSITE" id="PS50943"/>
    </source>
</evidence>
<dbReference type="PANTHER" id="PTHR40661:SF3">
    <property type="entry name" value="FELS-1 PROPHAGE TRANSCRIPTIONAL REGULATOR"/>
    <property type="match status" value="1"/>
</dbReference>
<evidence type="ECO:0000313" key="5">
    <source>
        <dbReference type="EMBL" id="PGS80824.1"/>
    </source>
</evidence>
<evidence type="ECO:0000256" key="2">
    <source>
        <dbReference type="ARBA" id="ARBA00023125"/>
    </source>
</evidence>
<keyword evidence="2" id="KW-0238">DNA-binding</keyword>